<dbReference type="Proteomes" id="UP001519289">
    <property type="component" value="Unassembled WGS sequence"/>
</dbReference>
<keyword evidence="4" id="KW-1185">Reference proteome</keyword>
<dbReference type="InterPro" id="IPR007837">
    <property type="entry name" value="DinB"/>
</dbReference>
<evidence type="ECO:0000313" key="3">
    <source>
        <dbReference type="EMBL" id="MBP2016855.1"/>
    </source>
</evidence>
<dbReference type="EMBL" id="JAGGLG010000001">
    <property type="protein sequence ID" value="MBP2016855.1"/>
    <property type="molecule type" value="Genomic_DNA"/>
</dbReference>
<organism evidence="3 4">
    <name type="scientific">Symbiobacterium terraclitae</name>
    <dbReference type="NCBI Taxonomy" id="557451"/>
    <lineage>
        <taxon>Bacteria</taxon>
        <taxon>Bacillati</taxon>
        <taxon>Bacillota</taxon>
        <taxon>Clostridia</taxon>
        <taxon>Eubacteriales</taxon>
        <taxon>Symbiobacteriaceae</taxon>
        <taxon>Symbiobacterium</taxon>
    </lineage>
</organism>
<reference evidence="3 4" key="1">
    <citation type="submission" date="2021-03" db="EMBL/GenBank/DDBJ databases">
        <title>Genomic Encyclopedia of Type Strains, Phase IV (KMG-IV): sequencing the most valuable type-strain genomes for metagenomic binning, comparative biology and taxonomic classification.</title>
        <authorList>
            <person name="Goeker M."/>
        </authorList>
    </citation>
    <scope>NUCLEOTIDE SEQUENCE [LARGE SCALE GENOMIC DNA]</scope>
    <source>
        <strain evidence="3 4">DSM 27138</strain>
    </source>
</reference>
<evidence type="ECO:0000256" key="1">
    <source>
        <dbReference type="ARBA" id="ARBA00008635"/>
    </source>
</evidence>
<evidence type="ECO:0000256" key="2">
    <source>
        <dbReference type="ARBA" id="ARBA00022723"/>
    </source>
</evidence>
<protein>
    <submittedName>
        <fullName evidence="3">Damage-inducible protein DinB</fullName>
    </submittedName>
</protein>
<keyword evidence="2" id="KW-0479">Metal-binding</keyword>
<dbReference type="Gene3D" id="1.20.120.450">
    <property type="entry name" value="dinb family like domain"/>
    <property type="match status" value="1"/>
</dbReference>
<proteinExistence type="inferred from homology"/>
<sequence length="158" mass="18177">MSDLLTPASLLEMMEGNRRLTLRVAEAFPEEKLFSFKPAEALRPFADMVKEFLDIEEAYVRGIATGEWVFDEEKRAGINTKQALLAECEAVRQRTRELWPKITAERLQAAEDDGFFGQGVQTNLSRLIYALENEIHHRGQGYIYLRILGIEPPPFYVR</sequence>
<dbReference type="Pfam" id="PF05163">
    <property type="entry name" value="DinB"/>
    <property type="match status" value="1"/>
</dbReference>
<dbReference type="InterPro" id="IPR034660">
    <property type="entry name" value="DinB/YfiT-like"/>
</dbReference>
<comment type="similarity">
    <text evidence="1">Belongs to the DinB family.</text>
</comment>
<comment type="caution">
    <text evidence="3">The sequence shown here is derived from an EMBL/GenBank/DDBJ whole genome shotgun (WGS) entry which is preliminary data.</text>
</comment>
<evidence type="ECO:0000313" key="4">
    <source>
        <dbReference type="Proteomes" id="UP001519289"/>
    </source>
</evidence>
<name>A0ABS4JMU7_9FIRM</name>
<accession>A0ABS4JMU7</accession>
<gene>
    <name evidence="3" type="ORF">J2Z79_000228</name>
</gene>
<dbReference type="SUPFAM" id="SSF109854">
    <property type="entry name" value="DinB/YfiT-like putative metalloenzymes"/>
    <property type="match status" value="1"/>
</dbReference>
<dbReference type="RefSeq" id="WP_209464994.1">
    <property type="nucleotide sequence ID" value="NZ_JAGGLG010000001.1"/>
</dbReference>